<dbReference type="AlphaFoldDB" id="A0A6A7NCI9"/>
<dbReference type="Pfam" id="PF03640">
    <property type="entry name" value="Lipoprotein_15"/>
    <property type="match status" value="2"/>
</dbReference>
<comment type="caution">
    <text evidence="2">The sequence shown here is derived from an EMBL/GenBank/DDBJ whole genome shotgun (WGS) entry which is preliminary data.</text>
</comment>
<sequence>MNTATRLTFCLISSLSAALLPAGAARADEVMKKDGILVNAAGMTVYTFDKDTAGSGASACNGPCSDNWPAVAPSASVTAPYSVITREDGARQLAYQGKPLYLFKKDTKPGDRNGDNFKDIWHVVKN</sequence>
<dbReference type="PANTHER" id="PTHR39335:SF1">
    <property type="entry name" value="BLL4220 PROTEIN"/>
    <property type="match status" value="1"/>
</dbReference>
<keyword evidence="1" id="KW-0732">Signal</keyword>
<keyword evidence="3" id="KW-1185">Reference proteome</keyword>
<dbReference type="Proteomes" id="UP000440498">
    <property type="component" value="Unassembled WGS sequence"/>
</dbReference>
<reference evidence="2 3" key="1">
    <citation type="submission" date="2019-10" db="EMBL/GenBank/DDBJ databases">
        <title>Two novel species isolated from a subtropical stream in China.</title>
        <authorList>
            <person name="Lu H."/>
        </authorList>
    </citation>
    <scope>NUCLEOTIDE SEQUENCE [LARGE SCALE GENOMIC DNA]</scope>
    <source>
        <strain evidence="2 3">FT29W</strain>
    </source>
</reference>
<evidence type="ECO:0008006" key="4">
    <source>
        <dbReference type="Google" id="ProtNLM"/>
    </source>
</evidence>
<dbReference type="GO" id="GO:0043448">
    <property type="term" value="P:alkane catabolic process"/>
    <property type="evidence" value="ECO:0007669"/>
    <property type="project" value="TreeGrafter"/>
</dbReference>
<name>A0A6A7NCI9_9BURK</name>
<dbReference type="PIRSF" id="PIRSF029720">
    <property type="entry name" value="UCP029720"/>
    <property type="match status" value="1"/>
</dbReference>
<dbReference type="PANTHER" id="PTHR39335">
    <property type="entry name" value="BLL4220 PROTEIN"/>
    <property type="match status" value="1"/>
</dbReference>
<proteinExistence type="predicted"/>
<dbReference type="InterPro" id="IPR005297">
    <property type="entry name" value="Lipoprotein_repeat"/>
</dbReference>
<accession>A0A6A7NCI9</accession>
<dbReference type="EMBL" id="WHUG01000033">
    <property type="protein sequence ID" value="MQA42833.1"/>
    <property type="molecule type" value="Genomic_DNA"/>
</dbReference>
<organism evidence="2 3">
    <name type="scientific">Rugamonas aquatica</name>
    <dbReference type="NCBI Taxonomy" id="2743357"/>
    <lineage>
        <taxon>Bacteria</taxon>
        <taxon>Pseudomonadati</taxon>
        <taxon>Pseudomonadota</taxon>
        <taxon>Betaproteobacteria</taxon>
        <taxon>Burkholderiales</taxon>
        <taxon>Oxalobacteraceae</taxon>
        <taxon>Telluria group</taxon>
        <taxon>Rugamonas</taxon>
    </lineage>
</organism>
<evidence type="ECO:0000256" key="1">
    <source>
        <dbReference type="SAM" id="SignalP"/>
    </source>
</evidence>
<protein>
    <recommendedName>
        <fullName evidence="4">Lipoprotein with Yx(FWY)xxD motif</fullName>
    </recommendedName>
</protein>
<dbReference type="InterPro" id="IPR014558">
    <property type="entry name" value="UCP029720"/>
</dbReference>
<gene>
    <name evidence="2" type="ORF">GEV02_32345</name>
</gene>
<evidence type="ECO:0000313" key="2">
    <source>
        <dbReference type="EMBL" id="MQA42833.1"/>
    </source>
</evidence>
<dbReference type="RefSeq" id="WP_152841892.1">
    <property type="nucleotide sequence ID" value="NZ_WHUG01000033.1"/>
</dbReference>
<feature type="signal peptide" evidence="1">
    <location>
        <begin position="1"/>
        <end position="27"/>
    </location>
</feature>
<feature type="chain" id="PRO_5025493314" description="Lipoprotein with Yx(FWY)xxD motif" evidence="1">
    <location>
        <begin position="28"/>
        <end position="126"/>
    </location>
</feature>
<evidence type="ECO:0000313" key="3">
    <source>
        <dbReference type="Proteomes" id="UP000440498"/>
    </source>
</evidence>